<feature type="domain" description="HTH CENPB-type" evidence="2">
    <location>
        <begin position="50"/>
        <end position="122"/>
    </location>
</feature>
<dbReference type="GO" id="GO:0005634">
    <property type="term" value="C:nucleus"/>
    <property type="evidence" value="ECO:0007669"/>
    <property type="project" value="TreeGrafter"/>
</dbReference>
<dbReference type="VEuPathDB" id="FungiDB:H310_14772"/>
<dbReference type="SUPFAM" id="SSF46689">
    <property type="entry name" value="Homeodomain-like"/>
    <property type="match status" value="1"/>
</dbReference>
<evidence type="ECO:0000256" key="1">
    <source>
        <dbReference type="ARBA" id="ARBA00023125"/>
    </source>
</evidence>
<dbReference type="InterPro" id="IPR006600">
    <property type="entry name" value="HTH_CenpB_DNA-bd_dom"/>
</dbReference>
<accession>A0A418ARC4</accession>
<dbReference type="AlphaFoldDB" id="A0A418ARC4"/>
<dbReference type="Pfam" id="PF03221">
    <property type="entry name" value="HTH_Tnp_Tc5"/>
    <property type="match status" value="1"/>
</dbReference>
<proteinExistence type="predicted"/>
<comment type="caution">
    <text evidence="3">The sequence shown here is derived from an EMBL/GenBank/DDBJ whole genome shotgun (WGS) entry which is preliminary data.</text>
</comment>
<dbReference type="PROSITE" id="PS51253">
    <property type="entry name" value="HTH_CENPB"/>
    <property type="match status" value="1"/>
</dbReference>
<dbReference type="Gene3D" id="1.10.10.60">
    <property type="entry name" value="Homeodomain-like"/>
    <property type="match status" value="1"/>
</dbReference>
<evidence type="ECO:0000313" key="4">
    <source>
        <dbReference type="Proteomes" id="UP000285060"/>
    </source>
</evidence>
<keyword evidence="4" id="KW-1185">Reference proteome</keyword>
<dbReference type="EMBL" id="QUSY01000694">
    <property type="protein sequence ID" value="RHY27848.1"/>
    <property type="molecule type" value="Genomic_DNA"/>
</dbReference>
<dbReference type="GO" id="GO:0003677">
    <property type="term" value="F:DNA binding"/>
    <property type="evidence" value="ECO:0007669"/>
    <property type="project" value="UniProtKB-KW"/>
</dbReference>
<organism evidence="3 4">
    <name type="scientific">Aphanomyces invadans</name>
    <dbReference type="NCBI Taxonomy" id="157072"/>
    <lineage>
        <taxon>Eukaryota</taxon>
        <taxon>Sar</taxon>
        <taxon>Stramenopiles</taxon>
        <taxon>Oomycota</taxon>
        <taxon>Saprolegniomycetes</taxon>
        <taxon>Saprolegniales</taxon>
        <taxon>Verrucalvaceae</taxon>
        <taxon>Aphanomyces</taxon>
    </lineage>
</organism>
<dbReference type="InterPro" id="IPR004875">
    <property type="entry name" value="DDE_SF_endonuclease_dom"/>
</dbReference>
<evidence type="ECO:0000313" key="3">
    <source>
        <dbReference type="EMBL" id="RHY27848.1"/>
    </source>
</evidence>
<dbReference type="InterPro" id="IPR050863">
    <property type="entry name" value="CenT-Element_Derived"/>
</dbReference>
<dbReference type="SMART" id="SM00674">
    <property type="entry name" value="CENPB"/>
    <property type="match status" value="1"/>
</dbReference>
<name>A0A418ARC4_9STRA</name>
<protein>
    <recommendedName>
        <fullName evidence="2">HTH CENPB-type domain-containing protein</fullName>
    </recommendedName>
</protein>
<dbReference type="PANTHER" id="PTHR19303">
    <property type="entry name" value="TRANSPOSON"/>
    <property type="match status" value="1"/>
</dbReference>
<sequence>MAHMPIKATQVQRWATQQFGQSIHVTTIRRILKDERTIDSYNIKEESAKCRFNFQRSKYPEHDREVANWARTANSKNACVTGELILRAGQHIATKLNLSGRVSCSNGWLYRLQIRHNLKMYRLHGEAASASPTTVANGRATTQDITRHFNPSDIYNMDETGGFYNSQPRTTIADQPRSGQKQDKNRISVALATNADGTDKLEPMFIGKAKKPRCFGGLTSREVGLLYHSNRKAWTTMTLFSEWLSNFNSRMASEERFFLLILGNASSHNPLDVNLTNVRLLMLPPNTTAFLQPMGAGTIASFKRHYKRHQLDHVIEVIEGNTSVVDSDQKNLYAVDVPTAMNWSVAAWGCVAIAGPIQESYLLRSKLRSSL</sequence>
<evidence type="ECO:0000259" key="2">
    <source>
        <dbReference type="PROSITE" id="PS51253"/>
    </source>
</evidence>
<dbReference type="InterPro" id="IPR009057">
    <property type="entry name" value="Homeodomain-like_sf"/>
</dbReference>
<dbReference type="Proteomes" id="UP000285060">
    <property type="component" value="Unassembled WGS sequence"/>
</dbReference>
<dbReference type="PANTHER" id="PTHR19303:SF73">
    <property type="entry name" value="PROTEIN PDC2"/>
    <property type="match status" value="1"/>
</dbReference>
<reference evidence="3 4" key="1">
    <citation type="submission" date="2018-08" db="EMBL/GenBank/DDBJ databases">
        <title>Aphanomyces genome sequencing and annotation.</title>
        <authorList>
            <person name="Minardi D."/>
            <person name="Oidtmann B."/>
            <person name="Van Der Giezen M."/>
            <person name="Studholme D.J."/>
        </authorList>
    </citation>
    <scope>NUCLEOTIDE SEQUENCE [LARGE SCALE GENOMIC DNA]</scope>
    <source>
        <strain evidence="3 4">NJM0002</strain>
    </source>
</reference>
<gene>
    <name evidence="3" type="ORF">DYB32_006490</name>
</gene>
<keyword evidence="1" id="KW-0238">DNA-binding</keyword>
<dbReference type="Pfam" id="PF03184">
    <property type="entry name" value="DDE_1"/>
    <property type="match status" value="1"/>
</dbReference>